<dbReference type="EMBL" id="CM000884">
    <property type="protein sequence ID" value="PNT61303.1"/>
    <property type="molecule type" value="Genomic_DNA"/>
</dbReference>
<evidence type="ECO:0000256" key="2">
    <source>
        <dbReference type="SAM" id="Phobius"/>
    </source>
</evidence>
<dbReference type="EnsemblPlants" id="PNT61304">
    <property type="protein sequence ID" value="PNT61304"/>
    <property type="gene ID" value="BRADI_5g13455v3"/>
</dbReference>
<name>A0A2K2CGY2_BRADI</name>
<evidence type="ECO:0000313" key="3">
    <source>
        <dbReference type="EMBL" id="PNT61303.1"/>
    </source>
</evidence>
<keyword evidence="2" id="KW-1133">Transmembrane helix</keyword>
<evidence type="ECO:0000313" key="4">
    <source>
        <dbReference type="EnsemblPlants" id="PNT61303"/>
    </source>
</evidence>
<dbReference type="Gramene" id="PNT61304">
    <property type="protein sequence ID" value="PNT61304"/>
    <property type="gene ID" value="BRADI_5g13455v3"/>
</dbReference>
<protein>
    <submittedName>
        <fullName evidence="3 4">Uncharacterized protein</fullName>
    </submittedName>
</protein>
<reference evidence="3" key="2">
    <citation type="submission" date="2017-06" db="EMBL/GenBank/DDBJ databases">
        <title>WGS assembly of Brachypodium distachyon.</title>
        <authorList>
            <consortium name="The International Brachypodium Initiative"/>
            <person name="Lucas S."/>
            <person name="Harmon-Smith M."/>
            <person name="Lail K."/>
            <person name="Tice H."/>
            <person name="Grimwood J."/>
            <person name="Bruce D."/>
            <person name="Barry K."/>
            <person name="Shu S."/>
            <person name="Lindquist E."/>
            <person name="Wang M."/>
            <person name="Pitluck S."/>
            <person name="Vogel J.P."/>
            <person name="Garvin D.F."/>
            <person name="Mockler T.C."/>
            <person name="Schmutz J."/>
            <person name="Rokhsar D."/>
            <person name="Bevan M.W."/>
        </authorList>
    </citation>
    <scope>NUCLEOTIDE SEQUENCE</scope>
    <source>
        <strain evidence="3">Bd21</strain>
    </source>
</reference>
<gene>
    <name evidence="3" type="ORF">BRADI_5g13455v3</name>
</gene>
<dbReference type="EnsemblPlants" id="PNT61303">
    <property type="protein sequence ID" value="PNT61303"/>
    <property type="gene ID" value="BRADI_5g13455v3"/>
</dbReference>
<keyword evidence="2" id="KW-0812">Transmembrane</keyword>
<dbReference type="AlphaFoldDB" id="A0A2K2CGY2"/>
<accession>A0A2K2CGY2</accession>
<keyword evidence="5" id="KW-1185">Reference proteome</keyword>
<evidence type="ECO:0000256" key="1">
    <source>
        <dbReference type="SAM" id="MobiDB-lite"/>
    </source>
</evidence>
<dbReference type="Proteomes" id="UP000008810">
    <property type="component" value="Chromosome 5"/>
</dbReference>
<sequence length="124" mass="13669">MPCLLGLFSSGSSFVVVRLGGDRDGDGLSSPAGLVGESGGCICLVFAELAAVAFVSIPFSLVLFVSGFSSSGWFQRWRRRWRQTAANLRGRPGDRRMRRLFLWRLGPRRGRPPGRPSRGRKRTS</sequence>
<dbReference type="EMBL" id="CM000884">
    <property type="protein sequence ID" value="PNT61304.1"/>
    <property type="molecule type" value="Genomic_DNA"/>
</dbReference>
<reference evidence="4" key="3">
    <citation type="submission" date="2018-08" db="UniProtKB">
        <authorList>
            <consortium name="EnsemblPlants"/>
        </authorList>
    </citation>
    <scope>IDENTIFICATION</scope>
    <source>
        <strain evidence="4">cv. Bd21</strain>
    </source>
</reference>
<keyword evidence="2" id="KW-0472">Membrane</keyword>
<dbReference type="InParanoid" id="A0A2K2CGY2"/>
<feature type="transmembrane region" description="Helical" evidence="2">
    <location>
        <begin position="44"/>
        <end position="74"/>
    </location>
</feature>
<reference evidence="3 4" key="1">
    <citation type="journal article" date="2010" name="Nature">
        <title>Genome sequencing and analysis of the model grass Brachypodium distachyon.</title>
        <authorList>
            <consortium name="International Brachypodium Initiative"/>
        </authorList>
    </citation>
    <scope>NUCLEOTIDE SEQUENCE [LARGE SCALE GENOMIC DNA]</scope>
    <source>
        <strain evidence="3 4">Bd21</strain>
    </source>
</reference>
<feature type="region of interest" description="Disordered" evidence="1">
    <location>
        <begin position="105"/>
        <end position="124"/>
    </location>
</feature>
<proteinExistence type="predicted"/>
<dbReference type="Gramene" id="PNT61303">
    <property type="protein sequence ID" value="PNT61303"/>
    <property type="gene ID" value="BRADI_5g13455v3"/>
</dbReference>
<organism evidence="3">
    <name type="scientific">Brachypodium distachyon</name>
    <name type="common">Purple false brome</name>
    <name type="synonym">Trachynia distachya</name>
    <dbReference type="NCBI Taxonomy" id="15368"/>
    <lineage>
        <taxon>Eukaryota</taxon>
        <taxon>Viridiplantae</taxon>
        <taxon>Streptophyta</taxon>
        <taxon>Embryophyta</taxon>
        <taxon>Tracheophyta</taxon>
        <taxon>Spermatophyta</taxon>
        <taxon>Magnoliopsida</taxon>
        <taxon>Liliopsida</taxon>
        <taxon>Poales</taxon>
        <taxon>Poaceae</taxon>
        <taxon>BOP clade</taxon>
        <taxon>Pooideae</taxon>
        <taxon>Stipodae</taxon>
        <taxon>Brachypodieae</taxon>
        <taxon>Brachypodium</taxon>
    </lineage>
</organism>
<evidence type="ECO:0000313" key="5">
    <source>
        <dbReference type="Proteomes" id="UP000008810"/>
    </source>
</evidence>